<proteinExistence type="predicted"/>
<dbReference type="EMBL" id="CM007364">
    <property type="protein sequence ID" value="OIW13727.1"/>
    <property type="molecule type" value="Genomic_DNA"/>
</dbReference>
<gene>
    <name evidence="2" type="ORF">TanjilG_17906</name>
</gene>
<dbReference type="STRING" id="3871.A0A1J7HLH2"/>
<evidence type="ECO:0000313" key="2">
    <source>
        <dbReference type="EMBL" id="OIW13727.1"/>
    </source>
</evidence>
<reference evidence="2 3" key="1">
    <citation type="journal article" date="2017" name="Plant Biotechnol. J.">
        <title>A comprehensive draft genome sequence for lupin (Lupinus angustifolius), an emerging health food: insights into plant-microbe interactions and legume evolution.</title>
        <authorList>
            <person name="Hane J.K."/>
            <person name="Ming Y."/>
            <person name="Kamphuis L.G."/>
            <person name="Nelson M.N."/>
            <person name="Garg G."/>
            <person name="Atkins C.A."/>
            <person name="Bayer P.E."/>
            <person name="Bravo A."/>
            <person name="Bringans S."/>
            <person name="Cannon S."/>
            <person name="Edwards D."/>
            <person name="Foley R."/>
            <person name="Gao L.L."/>
            <person name="Harrison M.J."/>
            <person name="Huang W."/>
            <person name="Hurgobin B."/>
            <person name="Li S."/>
            <person name="Liu C.W."/>
            <person name="McGrath A."/>
            <person name="Morahan G."/>
            <person name="Murray J."/>
            <person name="Weller J."/>
            <person name="Jian J."/>
            <person name="Singh K.B."/>
        </authorList>
    </citation>
    <scope>NUCLEOTIDE SEQUENCE [LARGE SCALE GENOMIC DNA]</scope>
    <source>
        <strain evidence="3">cv. Tanjil</strain>
        <tissue evidence="2">Whole plant</tissue>
    </source>
</reference>
<organism evidence="2 3">
    <name type="scientific">Lupinus angustifolius</name>
    <name type="common">Narrow-leaved blue lupine</name>
    <dbReference type="NCBI Taxonomy" id="3871"/>
    <lineage>
        <taxon>Eukaryota</taxon>
        <taxon>Viridiplantae</taxon>
        <taxon>Streptophyta</taxon>
        <taxon>Embryophyta</taxon>
        <taxon>Tracheophyta</taxon>
        <taxon>Spermatophyta</taxon>
        <taxon>Magnoliopsida</taxon>
        <taxon>eudicotyledons</taxon>
        <taxon>Gunneridae</taxon>
        <taxon>Pentapetalae</taxon>
        <taxon>rosids</taxon>
        <taxon>fabids</taxon>
        <taxon>Fabales</taxon>
        <taxon>Fabaceae</taxon>
        <taxon>Papilionoideae</taxon>
        <taxon>50 kb inversion clade</taxon>
        <taxon>genistoids sensu lato</taxon>
        <taxon>core genistoids</taxon>
        <taxon>Genisteae</taxon>
        <taxon>Lupinus</taxon>
    </lineage>
</organism>
<dbReference type="PANTHER" id="PTHR46023">
    <property type="entry name" value="LIPASE CLASS 3 PROTEIN-LIKE"/>
    <property type="match status" value="1"/>
</dbReference>
<keyword evidence="3" id="KW-1185">Reference proteome</keyword>
<accession>A0A1J7HLH2</accession>
<dbReference type="Gramene" id="OIW13727">
    <property type="protein sequence ID" value="OIW13727"/>
    <property type="gene ID" value="TanjilG_17906"/>
</dbReference>
<dbReference type="PANTHER" id="PTHR46023:SF6">
    <property type="entry name" value="LIPASE CLASS 3 FAMILY PROTEIN"/>
    <property type="match status" value="1"/>
</dbReference>
<evidence type="ECO:0000256" key="1">
    <source>
        <dbReference type="SAM" id="MobiDB-lite"/>
    </source>
</evidence>
<sequence>MVEISRNRAYLFAGGGSHGGEHRRRQPYCNQSSRCSKRCVFGKWPIGDLAFGINYFMRKQGNLAVASVYAGSECVQLKGDEIVVELYELLRLLTLCMIFSKKPFSVFLDSAGFSVGYVLSSFPFSISVLRCYTTSDPKWFSQTVVMKRAQSIAEAVVRTRSSLSSWSCMSTRRRNVASSPNSKAGDLIEAPLISETTTESFFLEEVVRDPRLRNEHNSSSGGSGHDDTDEDEEYPIPSYHEISASTIDDDITEGQLWKKRLQQQQQQQKRSLKKRISLLMLQNAVIQSQQHLTTSTAIDFIYQAESCIWSPYLLHLMIQTQVLRNMCTYMKHQESCTASSGFQKL</sequence>
<dbReference type="AlphaFoldDB" id="A0A1J7HLH2"/>
<name>A0A1J7HLH2_LUPAN</name>
<protein>
    <submittedName>
        <fullName evidence="2">Uncharacterized protein</fullName>
    </submittedName>
</protein>
<dbReference type="Proteomes" id="UP000188354">
    <property type="component" value="Chromosome LG04"/>
</dbReference>
<feature type="region of interest" description="Disordered" evidence="1">
    <location>
        <begin position="212"/>
        <end position="234"/>
    </location>
</feature>
<evidence type="ECO:0000313" key="3">
    <source>
        <dbReference type="Proteomes" id="UP000188354"/>
    </source>
</evidence>